<dbReference type="RefSeq" id="WP_211126305.1">
    <property type="nucleotide sequence ID" value="NZ_BAAALR010000087.1"/>
</dbReference>
<organism evidence="3 4">
    <name type="scientific">Streptomyces yatensis</name>
    <dbReference type="NCBI Taxonomy" id="155177"/>
    <lineage>
        <taxon>Bacteria</taxon>
        <taxon>Bacillati</taxon>
        <taxon>Actinomycetota</taxon>
        <taxon>Actinomycetes</taxon>
        <taxon>Kitasatosporales</taxon>
        <taxon>Streptomycetaceae</taxon>
        <taxon>Streptomyces</taxon>
        <taxon>Streptomyces violaceusniger group</taxon>
    </lineage>
</organism>
<dbReference type="Pfam" id="PF01320">
    <property type="entry name" value="Colicin_Pyocin"/>
    <property type="match status" value="1"/>
</dbReference>
<reference evidence="4" key="1">
    <citation type="journal article" date="2019" name="Int. J. Syst. Evol. Microbiol.">
        <title>The Global Catalogue of Microorganisms (GCM) 10K type strain sequencing project: providing services to taxonomists for standard genome sequencing and annotation.</title>
        <authorList>
            <consortium name="The Broad Institute Genomics Platform"/>
            <consortium name="The Broad Institute Genome Sequencing Center for Infectious Disease"/>
            <person name="Wu L."/>
            <person name="Ma J."/>
        </authorList>
    </citation>
    <scope>NUCLEOTIDE SEQUENCE [LARGE SCALE GENOMIC DNA]</scope>
    <source>
        <strain evidence="4">JCM 13244</strain>
    </source>
</reference>
<gene>
    <name evidence="3" type="ORF">GCM10009680_71020</name>
</gene>
<dbReference type="Proteomes" id="UP001499947">
    <property type="component" value="Unassembled WGS sequence"/>
</dbReference>
<dbReference type="InterPro" id="IPR000290">
    <property type="entry name" value="Colicin_pyocin"/>
</dbReference>
<comment type="caution">
    <text evidence="3">The sequence shown here is derived from an EMBL/GenBank/DDBJ whole genome shotgun (WGS) entry which is preliminary data.</text>
</comment>
<evidence type="ECO:0000313" key="4">
    <source>
        <dbReference type="Proteomes" id="UP001499947"/>
    </source>
</evidence>
<protein>
    <recommendedName>
        <fullName evidence="5">E9imm peptide</fullName>
    </recommendedName>
</protein>
<comment type="similarity">
    <text evidence="1">Belongs to the colicins ColE2/ColE8/ColE9 and pyocins S1/S2 family.</text>
</comment>
<name>A0ABP4VC13_9ACTN</name>
<evidence type="ECO:0000256" key="2">
    <source>
        <dbReference type="ARBA" id="ARBA00023025"/>
    </source>
</evidence>
<evidence type="ECO:0000256" key="1">
    <source>
        <dbReference type="ARBA" id="ARBA00009346"/>
    </source>
</evidence>
<dbReference type="SUPFAM" id="SSF47345">
    <property type="entry name" value="Colicin E immunity proteins"/>
    <property type="match status" value="1"/>
</dbReference>
<dbReference type="EMBL" id="BAAALR010000087">
    <property type="protein sequence ID" value="GAA1719364.1"/>
    <property type="molecule type" value="Genomic_DNA"/>
</dbReference>
<keyword evidence="2" id="KW-0079">Bacteriocin immunity</keyword>
<evidence type="ECO:0008006" key="5">
    <source>
        <dbReference type="Google" id="ProtNLM"/>
    </source>
</evidence>
<evidence type="ECO:0000313" key="3">
    <source>
        <dbReference type="EMBL" id="GAA1719364.1"/>
    </source>
</evidence>
<dbReference type="InterPro" id="IPR035900">
    <property type="entry name" value="Colicin_E_sf"/>
</dbReference>
<accession>A0ABP4VC13</accession>
<dbReference type="Gene3D" id="1.10.1200.20">
    <property type="entry name" value="Colicin E immunity protein"/>
    <property type="match status" value="1"/>
</dbReference>
<proteinExistence type="inferred from homology"/>
<sequence length="66" mass="7546">MTRDELVDLVTRIMAGEGTEKKHDELVLKLRHVPHPRVLDLIYYSDPPLPPTEVVDKALAYRPIAL</sequence>
<keyword evidence="4" id="KW-1185">Reference proteome</keyword>